<organism evidence="5">
    <name type="scientific">Mustela putorius furo</name>
    <name type="common">European domestic ferret</name>
    <name type="synonym">Mustela furo</name>
    <dbReference type="NCBI Taxonomy" id="9669"/>
    <lineage>
        <taxon>Eukaryota</taxon>
        <taxon>Metazoa</taxon>
        <taxon>Chordata</taxon>
        <taxon>Craniata</taxon>
        <taxon>Vertebrata</taxon>
        <taxon>Euteleostomi</taxon>
        <taxon>Mammalia</taxon>
        <taxon>Eutheria</taxon>
        <taxon>Laurasiatheria</taxon>
        <taxon>Carnivora</taxon>
        <taxon>Caniformia</taxon>
        <taxon>Musteloidea</taxon>
        <taxon>Mustelidae</taxon>
        <taxon>Mustelinae</taxon>
        <taxon>Mustela</taxon>
    </lineage>
</organism>
<dbReference type="OMA" id="TAGMMYC"/>
<dbReference type="SUPFAM" id="SSF117281">
    <property type="entry name" value="Kelch motif"/>
    <property type="match status" value="1"/>
</dbReference>
<dbReference type="InterPro" id="IPR000210">
    <property type="entry name" value="BTB/POZ_dom"/>
</dbReference>
<feature type="transmembrane region" description="Helical" evidence="3">
    <location>
        <begin position="260"/>
        <end position="282"/>
    </location>
</feature>
<evidence type="ECO:0000256" key="3">
    <source>
        <dbReference type="SAM" id="Phobius"/>
    </source>
</evidence>
<dbReference type="EMBL" id="AEYP01003355">
    <property type="status" value="NOT_ANNOTATED_CDS"/>
    <property type="molecule type" value="Genomic_DNA"/>
</dbReference>
<dbReference type="InterPro" id="IPR015915">
    <property type="entry name" value="Kelch-typ_b-propeller"/>
</dbReference>
<dbReference type="GeneTree" id="ENSGT00940000158586"/>
<evidence type="ECO:0000313" key="5">
    <source>
        <dbReference type="Ensembl" id="ENSMPUP00000004650.1"/>
    </source>
</evidence>
<proteinExistence type="predicted"/>
<dbReference type="InParanoid" id="M3XZZ9"/>
<dbReference type="SMART" id="SM00612">
    <property type="entry name" value="Kelch"/>
    <property type="match status" value="6"/>
</dbReference>
<keyword evidence="2" id="KW-0677">Repeat</keyword>
<dbReference type="HOGENOM" id="CLU_004253_14_2_1"/>
<dbReference type="Ensembl" id="ENSMPUT00000004731.1">
    <property type="protein sequence ID" value="ENSMPUP00000004650.1"/>
    <property type="gene ID" value="ENSMPUG00000004687.1"/>
</dbReference>
<evidence type="ECO:0000259" key="4">
    <source>
        <dbReference type="PROSITE" id="PS50097"/>
    </source>
</evidence>
<keyword evidence="3" id="KW-0472">Membrane</keyword>
<dbReference type="EMBL" id="AEYP01003353">
    <property type="status" value="NOT_ANNOTATED_CDS"/>
    <property type="molecule type" value="Genomic_DNA"/>
</dbReference>
<dbReference type="Pfam" id="PF01344">
    <property type="entry name" value="Kelch_1"/>
    <property type="match status" value="5"/>
</dbReference>
<feature type="transmembrane region" description="Helical" evidence="3">
    <location>
        <begin position="150"/>
        <end position="171"/>
    </location>
</feature>
<dbReference type="Gene3D" id="3.30.710.10">
    <property type="entry name" value="Potassium Channel Kv1.1, Chain A"/>
    <property type="match status" value="1"/>
</dbReference>
<keyword evidence="1" id="KW-0880">Kelch repeat</keyword>
<protein>
    <recommendedName>
        <fullName evidence="4">BTB domain-containing protein</fullName>
    </recommendedName>
</protein>
<dbReference type="PANTHER" id="PTHR24412">
    <property type="entry name" value="KELCH PROTEIN"/>
    <property type="match status" value="1"/>
</dbReference>
<reference evidence="5" key="1">
    <citation type="submission" date="2024-06" db="UniProtKB">
        <authorList>
            <consortium name="Ensembl"/>
        </authorList>
    </citation>
    <scope>IDENTIFICATION</scope>
</reference>
<dbReference type="EMBL" id="AEYP01003354">
    <property type="status" value="NOT_ANNOTATED_CDS"/>
    <property type="molecule type" value="Genomic_DNA"/>
</dbReference>
<dbReference type="PANTHER" id="PTHR24412:SF441">
    <property type="entry name" value="KELCH-LIKE PROTEIN 28"/>
    <property type="match status" value="1"/>
</dbReference>
<dbReference type="eggNOG" id="KOG4441">
    <property type="taxonomic scope" value="Eukaryota"/>
</dbReference>
<keyword evidence="3" id="KW-1133">Transmembrane helix</keyword>
<dbReference type="STRING" id="9669.ENSMPUP00000004650"/>
<feature type="transmembrane region" description="Helical" evidence="3">
    <location>
        <begin position="224"/>
        <end position="248"/>
    </location>
</feature>
<sequence>MLFLFLQMDHTSPTYMLANLTHLHSEQLLQGLNLLRQHHELCDIILRVGDVKIHAHKVVLASISPYFKAMFTGNLSEKENSEVEFPCTNYEFFYFSTISSIFKNLVDCFTPSSGRILVMKVIRTVHMLRSSNLSSNICYKEKKKKKKIKCHLSFIIFIINGHRAIYCSIIYNYGEIGISDVQEIKSCLVFQSIKFKGKKRKKQVKNKIRFKDLNSKGLLLYGHIYHLIYLNSPVLFFLSLSLNIYFMLLSLETFLFTMNMLIIIHSQNLIFFCLFFSVEMYFPQNDSWIGLAPLNIPRYEFGICVLDQKVYVIGGIETNVRPGITIRKHENSVECWNPDTNTWTSLERMNESRSTLGVVVLAGELYALGGYDGQSYLQSVEKYIPKIRKWQPVAPMTTTRSCFAAAVLDGMIYAIGGYGPAHMNSVERYDPSKDSWEMVASMADKRIHFGVGVMLGFIFVVGGHNGVSHLSSIERYDPHQNQWTVCRPMKEPRTGVGAAVVDNYLYVVGGHSGSSYLNTVQKYDPISDTWLDSAGMIYCRCNFGLTAL</sequence>
<dbReference type="Gene3D" id="2.120.10.80">
    <property type="entry name" value="Kelch-type beta propeller"/>
    <property type="match status" value="2"/>
</dbReference>
<dbReference type="EMBL" id="AEYP01003351">
    <property type="status" value="NOT_ANNOTATED_CDS"/>
    <property type="molecule type" value="Genomic_DNA"/>
</dbReference>
<dbReference type="InterPro" id="IPR006652">
    <property type="entry name" value="Kelch_1"/>
</dbReference>
<keyword evidence="3" id="KW-0812">Transmembrane</keyword>
<dbReference type="SUPFAM" id="SSF54695">
    <property type="entry name" value="POZ domain"/>
    <property type="match status" value="1"/>
</dbReference>
<dbReference type="AlphaFoldDB" id="M3XZZ9"/>
<dbReference type="EMBL" id="AEYP01003352">
    <property type="status" value="NOT_ANNOTATED_CDS"/>
    <property type="molecule type" value="Genomic_DNA"/>
</dbReference>
<accession>M3XZZ9</accession>
<dbReference type="PROSITE" id="PS50097">
    <property type="entry name" value="BTB"/>
    <property type="match status" value="1"/>
</dbReference>
<evidence type="ECO:0000256" key="2">
    <source>
        <dbReference type="ARBA" id="ARBA00022737"/>
    </source>
</evidence>
<dbReference type="InterPro" id="IPR011333">
    <property type="entry name" value="SKP1/BTB/POZ_sf"/>
</dbReference>
<evidence type="ECO:0000256" key="1">
    <source>
        <dbReference type="ARBA" id="ARBA00022441"/>
    </source>
</evidence>
<dbReference type="SMART" id="SM00225">
    <property type="entry name" value="BTB"/>
    <property type="match status" value="1"/>
</dbReference>
<dbReference type="EMBL" id="AEYP01003350">
    <property type="status" value="NOT_ANNOTATED_CDS"/>
    <property type="molecule type" value="Genomic_DNA"/>
</dbReference>
<name>M3XZZ9_MUSPF</name>
<feature type="domain" description="BTB" evidence="4">
    <location>
        <begin position="42"/>
        <end position="93"/>
    </location>
</feature>
<dbReference type="Pfam" id="PF00651">
    <property type="entry name" value="BTB"/>
    <property type="match status" value="1"/>
</dbReference>